<dbReference type="Gene3D" id="1.20.120.1810">
    <property type="match status" value="1"/>
</dbReference>
<feature type="region of interest" description="Disordered" evidence="2">
    <location>
        <begin position="1"/>
        <end position="24"/>
    </location>
</feature>
<feature type="compositionally biased region" description="Polar residues" evidence="2">
    <location>
        <begin position="1"/>
        <end position="14"/>
    </location>
</feature>
<dbReference type="Proteomes" id="UP001314263">
    <property type="component" value="Unassembled WGS sequence"/>
</dbReference>
<feature type="region of interest" description="Disordered" evidence="2">
    <location>
        <begin position="39"/>
        <end position="128"/>
    </location>
</feature>
<name>A0AAV1I8J2_9CHLO</name>
<organism evidence="3 4">
    <name type="scientific">Coccomyxa viridis</name>
    <dbReference type="NCBI Taxonomy" id="1274662"/>
    <lineage>
        <taxon>Eukaryota</taxon>
        <taxon>Viridiplantae</taxon>
        <taxon>Chlorophyta</taxon>
        <taxon>core chlorophytes</taxon>
        <taxon>Trebouxiophyceae</taxon>
        <taxon>Trebouxiophyceae incertae sedis</taxon>
        <taxon>Coccomyxaceae</taxon>
        <taxon>Coccomyxa</taxon>
    </lineage>
</organism>
<dbReference type="GO" id="GO:0003700">
    <property type="term" value="F:DNA-binding transcription factor activity"/>
    <property type="evidence" value="ECO:0007669"/>
    <property type="project" value="InterPro"/>
</dbReference>
<dbReference type="InterPro" id="IPR013325">
    <property type="entry name" value="RNA_pol_sigma_r2"/>
</dbReference>
<proteinExistence type="inferred from homology"/>
<evidence type="ECO:0000313" key="4">
    <source>
        <dbReference type="Proteomes" id="UP001314263"/>
    </source>
</evidence>
<evidence type="ECO:0000256" key="2">
    <source>
        <dbReference type="SAM" id="MobiDB-lite"/>
    </source>
</evidence>
<accession>A0AAV1I8J2</accession>
<dbReference type="InterPro" id="IPR013324">
    <property type="entry name" value="RNA_pol_sigma_r3/r4-like"/>
</dbReference>
<dbReference type="PANTHER" id="PTHR30603:SF47">
    <property type="entry name" value="RNA POLYMERASE SIGMA FACTOR SIGD, CHLOROPLASTIC"/>
    <property type="match status" value="1"/>
</dbReference>
<protein>
    <recommendedName>
        <fullName evidence="5">RNA polymerase sigma factor</fullName>
    </recommendedName>
</protein>
<evidence type="ECO:0000313" key="3">
    <source>
        <dbReference type="EMBL" id="CAK0782509.1"/>
    </source>
</evidence>
<dbReference type="Gene3D" id="1.20.140.160">
    <property type="match status" value="1"/>
</dbReference>
<comment type="caution">
    <text evidence="3">The sequence shown here is derived from an EMBL/GenBank/DDBJ whole genome shotgun (WGS) entry which is preliminary data.</text>
</comment>
<keyword evidence="4" id="KW-1185">Reference proteome</keyword>
<dbReference type="AlphaFoldDB" id="A0AAV1I8J2"/>
<dbReference type="SUPFAM" id="SSF88946">
    <property type="entry name" value="Sigma2 domain of RNA polymerase sigma factors"/>
    <property type="match status" value="1"/>
</dbReference>
<comment type="similarity">
    <text evidence="1">Belongs to the sigma-70 factor family.</text>
</comment>
<dbReference type="SUPFAM" id="SSF88659">
    <property type="entry name" value="Sigma3 and sigma4 domains of RNA polymerase sigma factors"/>
    <property type="match status" value="1"/>
</dbReference>
<dbReference type="PANTHER" id="PTHR30603">
    <property type="entry name" value="RNA POLYMERASE SIGMA FACTOR RPO"/>
    <property type="match status" value="1"/>
</dbReference>
<dbReference type="GO" id="GO:0006352">
    <property type="term" value="P:DNA-templated transcription initiation"/>
    <property type="evidence" value="ECO:0007669"/>
    <property type="project" value="InterPro"/>
</dbReference>
<evidence type="ECO:0008006" key="5">
    <source>
        <dbReference type="Google" id="ProtNLM"/>
    </source>
</evidence>
<feature type="compositionally biased region" description="Basic and acidic residues" evidence="2">
    <location>
        <begin position="94"/>
        <end position="103"/>
    </location>
</feature>
<evidence type="ECO:0000256" key="1">
    <source>
        <dbReference type="ARBA" id="ARBA00007788"/>
    </source>
</evidence>
<dbReference type="InterPro" id="IPR050239">
    <property type="entry name" value="Sigma-70_RNA_pol_init_factors"/>
</dbReference>
<dbReference type="EMBL" id="CAUYUE010000007">
    <property type="protein sequence ID" value="CAK0782509.1"/>
    <property type="molecule type" value="Genomic_DNA"/>
</dbReference>
<sequence length="464" mass="51298">MKEASTELQPSTLPETWERSSLSDDGIREALRARSKHYAALDEIDQADSATMSPEREQEQDDAQISKEQTKRRKQRMAKPSVSPPAPNSSEGTAAKDDGLSERQRRRKRVGWALQQRNGGKTMKGSKEKQPAAMFTRELEEQLCSQIQEAQRLRQVYEDACSRGEQLSEQQWAQAGGLSSVGKLQKALQAGTAAQKRLLKEHKGFLISLVNKHTRQGLSHEELMIEASSAFIKAAERFDVSKNARLPSYGWFAVMAALQQLCQDEGALLPMTTSASRHLVRLGQAESQLRQKTGEDPTLDEIAAQAGITTERAQLLRNRQNAIAYESINTTFKGGVTRGADDLVGTDKEQADLQDPALSIDEREKALHMRAVVNLALDALACKHGAPGGYPKRNQLMAAAMRLRYGLDDNKPRTLKEVSAALRAEHNSKGPSIEMVRVLVEDGKERLALILAQEGLLKELQLSA</sequence>
<gene>
    <name evidence="3" type="ORF">CVIRNUC_005727</name>
</gene>
<reference evidence="3 4" key="1">
    <citation type="submission" date="2023-10" db="EMBL/GenBank/DDBJ databases">
        <authorList>
            <person name="Maclean D."/>
            <person name="Macfadyen A."/>
        </authorList>
    </citation>
    <scope>NUCLEOTIDE SEQUENCE [LARGE SCALE GENOMIC DNA]</scope>
</reference>